<dbReference type="PANTHER" id="PTHR15239">
    <property type="entry name" value="NUCLEAR EXPORT MEDIATOR FACTOR NEMF"/>
    <property type="match status" value="1"/>
</dbReference>
<dbReference type="OrthoDB" id="9766163at2"/>
<name>Q0YQ35_9CHLB</name>
<reference evidence="2 3" key="1">
    <citation type="submission" date="2006-07" db="EMBL/GenBank/DDBJ databases">
        <title>Annotation of the draft genome assembly of Chlorobium ferroxidans DSM 13031.</title>
        <authorList>
            <consortium name="US DOE Joint Genome Institute (JGI-ORNL)"/>
            <person name="Larimer F."/>
            <person name="Land M."/>
            <person name="Hauser L."/>
        </authorList>
    </citation>
    <scope>NUCLEOTIDE SEQUENCE [LARGE SCALE GENOMIC DNA]</scope>
    <source>
        <strain evidence="2 3">DSM 13031</strain>
    </source>
</reference>
<keyword evidence="3" id="KW-1185">Reference proteome</keyword>
<dbReference type="GO" id="GO:0000049">
    <property type="term" value="F:tRNA binding"/>
    <property type="evidence" value="ECO:0007669"/>
    <property type="project" value="TreeGrafter"/>
</dbReference>
<accession>Q0YQ35</accession>
<dbReference type="Proteomes" id="UP000004162">
    <property type="component" value="Unassembled WGS sequence"/>
</dbReference>
<comment type="caution">
    <text evidence="2">The sequence shown here is derived from an EMBL/GenBank/DDBJ whole genome shotgun (WGS) entry which is preliminary data.</text>
</comment>
<gene>
    <name evidence="2" type="ORF">CferDRAFT_0375</name>
</gene>
<sequence>MHRNYFTLYHAAMELHEKLAGGRVTEICSEHKNELRIGFKTMHDHHMQLIVVTHSPQLSIYTKEGFQQKGKNSASLMSEVYGVAVTSVEIASSDRVIRIRLEDHSVLVLQLFHPKSNVFLVREHLVTDAFKHKTDHLGKPYPTEDESPGYLRTLETLTRDNARFISLFNHESGSTPQRLSVILPGFDRTLAVEVMKRADESESAEALFGAFRSLFYELLDPMVQVTEKGNGEPGFTLLHNAPADTGRYDSVLEGLSVYSTRIYRYLDTADELKAYRAKLVQQLTKTVKELEQYNPGLLEKIAANYDLSGHLLIASLYQERRDPLTISVKNILDTDNPESEVTITLKAALSLRENAEEYFAKASKTRGKLNTLQARQATTLLKKRELEALLAETGAITTPKEARRFIENHGGSGKKTGGRQVKGGESNLPFRSVQISPSITLLIGKNALNNELLTFSHSKPDDIWLHARGAAGSHCLLKGASLHHKAEIRKAAGIAAWYSAAKHSKLVPVIYTLKKYVRRGKRLAPGQVIVEREEVVMVRPEKEGNEK</sequence>
<reference evidence="2 3" key="2">
    <citation type="submission" date="2006-07" db="EMBL/GenBank/DDBJ databases">
        <title>Sequencing of the draft genome and assembly of Chlorobium ferroxidans DSM 13031.</title>
        <authorList>
            <consortium name="US DOE Joint Genome Institute (JGI-PGF)"/>
            <person name="Copeland A."/>
            <person name="Lucas S."/>
            <person name="Lapidus A."/>
            <person name="Barry K."/>
            <person name="Glavina del Rio T."/>
            <person name="Dalin E."/>
            <person name="Tice H."/>
            <person name="Bruce D."/>
            <person name="Pitluck S."/>
            <person name="Richardson P."/>
        </authorList>
    </citation>
    <scope>NUCLEOTIDE SEQUENCE [LARGE SCALE GENOMIC DNA]</scope>
    <source>
        <strain evidence="2 3">DSM 13031</strain>
    </source>
</reference>
<dbReference type="Pfam" id="PF05833">
    <property type="entry name" value="NFACT_N"/>
    <property type="match status" value="1"/>
</dbReference>
<dbReference type="GO" id="GO:0072344">
    <property type="term" value="P:rescue of stalled ribosome"/>
    <property type="evidence" value="ECO:0007669"/>
    <property type="project" value="TreeGrafter"/>
</dbReference>
<dbReference type="AlphaFoldDB" id="Q0YQ35"/>
<dbReference type="InterPro" id="IPR051608">
    <property type="entry name" value="RQC_Subunit_NEMF"/>
</dbReference>
<dbReference type="InterPro" id="IPR008532">
    <property type="entry name" value="NFACT_RNA-bd"/>
</dbReference>
<evidence type="ECO:0000313" key="2">
    <source>
        <dbReference type="EMBL" id="EAT58436.1"/>
    </source>
</evidence>
<dbReference type="Gene3D" id="2.30.310.10">
    <property type="entry name" value="ibrinogen binding protein from staphylococcus aureus domain"/>
    <property type="match status" value="1"/>
</dbReference>
<proteinExistence type="predicted"/>
<evidence type="ECO:0000259" key="1">
    <source>
        <dbReference type="Pfam" id="PF05670"/>
    </source>
</evidence>
<dbReference type="RefSeq" id="WP_006366971.1">
    <property type="nucleotide sequence ID" value="NZ_AASE01000020.1"/>
</dbReference>
<evidence type="ECO:0000313" key="3">
    <source>
        <dbReference type="Proteomes" id="UP000004162"/>
    </source>
</evidence>
<dbReference type="PANTHER" id="PTHR15239:SF6">
    <property type="entry name" value="RIBOSOME QUALITY CONTROL COMPLEX SUBUNIT NEMF"/>
    <property type="match status" value="1"/>
</dbReference>
<dbReference type="Pfam" id="PF05670">
    <property type="entry name" value="NFACT-R_1"/>
    <property type="match status" value="1"/>
</dbReference>
<feature type="domain" description="NFACT RNA-binding" evidence="1">
    <location>
        <begin position="438"/>
        <end position="530"/>
    </location>
</feature>
<dbReference type="GO" id="GO:1990112">
    <property type="term" value="C:RQC complex"/>
    <property type="evidence" value="ECO:0007669"/>
    <property type="project" value="TreeGrafter"/>
</dbReference>
<protein>
    <recommendedName>
        <fullName evidence="1">NFACT RNA-binding domain-containing protein</fullName>
    </recommendedName>
</protein>
<dbReference type="GO" id="GO:0043023">
    <property type="term" value="F:ribosomal large subunit binding"/>
    <property type="evidence" value="ECO:0007669"/>
    <property type="project" value="TreeGrafter"/>
</dbReference>
<dbReference type="EMBL" id="AASE01000020">
    <property type="protein sequence ID" value="EAT58436.1"/>
    <property type="molecule type" value="Genomic_DNA"/>
</dbReference>
<organism evidence="2 3">
    <name type="scientific">Chlorobium ferrooxidans DSM 13031</name>
    <dbReference type="NCBI Taxonomy" id="377431"/>
    <lineage>
        <taxon>Bacteria</taxon>
        <taxon>Pseudomonadati</taxon>
        <taxon>Chlorobiota</taxon>
        <taxon>Chlorobiia</taxon>
        <taxon>Chlorobiales</taxon>
        <taxon>Chlorobiaceae</taxon>
        <taxon>Chlorobium/Pelodictyon group</taxon>
        <taxon>Chlorobium</taxon>
    </lineage>
</organism>